<name>Q8GHD2_STRRC</name>
<evidence type="ECO:0000313" key="3">
    <source>
        <dbReference type="EMBL" id="AAN65219.1"/>
    </source>
</evidence>
<dbReference type="InterPro" id="IPR025161">
    <property type="entry name" value="IS402-like_dom"/>
</dbReference>
<reference evidence="3" key="1">
    <citation type="journal article" date="2002" name="Microbiology">
        <title>Molecular cloning and sequence analysis of the clorobiocin biosynthetic gene cluster: new insights into the biosynthesis of aminocoumarin antibiotics.</title>
        <authorList>
            <person name="Pojer F."/>
            <person name="Li S.M."/>
            <person name="Heide L."/>
        </authorList>
    </citation>
    <scope>NUCLEOTIDE SEQUENCE</scope>
    <source>
        <strain evidence="3">DS 12.976</strain>
    </source>
</reference>
<feature type="compositionally biased region" description="Polar residues" evidence="1">
    <location>
        <begin position="64"/>
        <end position="78"/>
    </location>
</feature>
<dbReference type="EMBL" id="AF329398">
    <property type="protein sequence ID" value="AAN65219.1"/>
    <property type="molecule type" value="Genomic_DNA"/>
</dbReference>
<protein>
    <submittedName>
        <fullName evidence="3">Putative transposase</fullName>
    </submittedName>
</protein>
<dbReference type="Pfam" id="PF13340">
    <property type="entry name" value="DUF4096"/>
    <property type="match status" value="1"/>
</dbReference>
<accession>Q8GHD2</accession>
<evidence type="ECO:0000259" key="2">
    <source>
        <dbReference type="Pfam" id="PF13340"/>
    </source>
</evidence>
<feature type="domain" description="Insertion element IS402-like" evidence="2">
    <location>
        <begin position="3"/>
        <end position="55"/>
    </location>
</feature>
<proteinExistence type="predicted"/>
<sequence length="78" mass="8856">MRGRGGRPEVYCHPAMPDAIRSLVDNGIKWRAMPADFLPWDRMYAFFRRWRDHGLSPRPDPNAGASTAASRSPNFAIL</sequence>
<dbReference type="AlphaFoldDB" id="Q8GHD2"/>
<evidence type="ECO:0000256" key="1">
    <source>
        <dbReference type="SAM" id="MobiDB-lite"/>
    </source>
</evidence>
<organism evidence="3">
    <name type="scientific">Streptomyces roseochromogenus subsp. oscitans</name>
    <dbReference type="NCBI Taxonomy" id="149682"/>
    <lineage>
        <taxon>Bacteria</taxon>
        <taxon>Bacillati</taxon>
        <taxon>Actinomycetota</taxon>
        <taxon>Actinomycetes</taxon>
        <taxon>Kitasatosporales</taxon>
        <taxon>Streptomycetaceae</taxon>
        <taxon>Streptomyces</taxon>
    </lineage>
</organism>
<feature type="region of interest" description="Disordered" evidence="1">
    <location>
        <begin position="55"/>
        <end position="78"/>
    </location>
</feature>